<evidence type="ECO:0000256" key="1">
    <source>
        <dbReference type="SAM" id="MobiDB-lite"/>
    </source>
</evidence>
<gene>
    <name evidence="2" type="ORF">L484_027933</name>
</gene>
<evidence type="ECO:0000313" key="3">
    <source>
        <dbReference type="Proteomes" id="UP000030645"/>
    </source>
</evidence>
<feature type="compositionally biased region" description="Gly residues" evidence="1">
    <location>
        <begin position="67"/>
        <end position="85"/>
    </location>
</feature>
<dbReference type="EMBL" id="KE346217">
    <property type="protein sequence ID" value="EXC30758.1"/>
    <property type="molecule type" value="Genomic_DNA"/>
</dbReference>
<keyword evidence="3" id="KW-1185">Reference proteome</keyword>
<proteinExistence type="predicted"/>
<feature type="region of interest" description="Disordered" evidence="1">
    <location>
        <begin position="61"/>
        <end position="85"/>
    </location>
</feature>
<accession>W9SFK4</accession>
<organism evidence="2 3">
    <name type="scientific">Morus notabilis</name>
    <dbReference type="NCBI Taxonomy" id="981085"/>
    <lineage>
        <taxon>Eukaryota</taxon>
        <taxon>Viridiplantae</taxon>
        <taxon>Streptophyta</taxon>
        <taxon>Embryophyta</taxon>
        <taxon>Tracheophyta</taxon>
        <taxon>Spermatophyta</taxon>
        <taxon>Magnoliopsida</taxon>
        <taxon>eudicotyledons</taxon>
        <taxon>Gunneridae</taxon>
        <taxon>Pentapetalae</taxon>
        <taxon>rosids</taxon>
        <taxon>fabids</taxon>
        <taxon>Rosales</taxon>
        <taxon>Moraceae</taxon>
        <taxon>Moreae</taxon>
        <taxon>Morus</taxon>
    </lineage>
</organism>
<dbReference type="AlphaFoldDB" id="W9SFK4"/>
<reference evidence="3" key="1">
    <citation type="submission" date="2013-01" db="EMBL/GenBank/DDBJ databases">
        <title>Draft Genome Sequence of a Mulberry Tree, Morus notabilis C.K. Schneid.</title>
        <authorList>
            <person name="He N."/>
            <person name="Zhao S."/>
        </authorList>
    </citation>
    <scope>NUCLEOTIDE SEQUENCE</scope>
</reference>
<feature type="region of interest" description="Disordered" evidence="1">
    <location>
        <begin position="1"/>
        <end position="49"/>
    </location>
</feature>
<protein>
    <submittedName>
        <fullName evidence="2">Uncharacterized protein</fullName>
    </submittedName>
</protein>
<evidence type="ECO:0000313" key="2">
    <source>
        <dbReference type="EMBL" id="EXC30758.1"/>
    </source>
</evidence>
<feature type="compositionally biased region" description="Polar residues" evidence="1">
    <location>
        <begin position="1"/>
        <end position="17"/>
    </location>
</feature>
<sequence length="85" mass="8889">MQNALKSVPSDPNSQRSRGFLSESGQQHHRRDQNKGQVPHHVQHQDRLRVSAALTVTVSVAKENPAAGGGGEEAAGGGGGGGKRR</sequence>
<name>W9SFK4_9ROSA</name>
<dbReference type="Proteomes" id="UP000030645">
    <property type="component" value="Unassembled WGS sequence"/>
</dbReference>